<feature type="domain" description="Sigma-54 factor interaction" evidence="3">
    <location>
        <begin position="165"/>
        <end position="428"/>
    </location>
</feature>
<evidence type="ECO:0000256" key="1">
    <source>
        <dbReference type="ARBA" id="ARBA00022741"/>
    </source>
</evidence>
<dbReference type="Gene3D" id="1.10.8.60">
    <property type="match status" value="1"/>
</dbReference>
<dbReference type="EMBL" id="CP136920">
    <property type="protein sequence ID" value="WOO39591.1"/>
    <property type="molecule type" value="Genomic_DNA"/>
</dbReference>
<dbReference type="GO" id="GO:0006355">
    <property type="term" value="P:regulation of DNA-templated transcription"/>
    <property type="evidence" value="ECO:0007669"/>
    <property type="project" value="InterPro"/>
</dbReference>
<dbReference type="GO" id="GO:0005524">
    <property type="term" value="F:ATP binding"/>
    <property type="evidence" value="ECO:0007669"/>
    <property type="project" value="UniProtKB-KW"/>
</dbReference>
<dbReference type="KEGG" id="puo:RZN69_13285"/>
<evidence type="ECO:0000313" key="5">
    <source>
        <dbReference type="Proteomes" id="UP001304300"/>
    </source>
</evidence>
<sequence length="497" mass="57075">MAAGKIFSEKDSKLALDVVQLVWANPFSGERIEIERRLLGLGSGSRLSMEEFSRLLELPAQLLDRGRRRLAEAGGKSASDFDIYQQIAFFELFHQFAPDFDRLINDAHERGSAGRRITFYDRFEKLLDYWVPAGLGGEYQGFPASRLFAVYFQVRRAYYHIVHYIVGESDAARQLRSRVWQSIFTHDMERYQRVLTERLGDVITLITGPSGSGKELVARGIGLSRFIPFDATNRQFEEDFVRAFYPVNLSALSTNLIESELFGHRKGAFTGALKDRKGYLETCGPYGTVFLDEIGETEVAIQVKLLRLLQTRVFSPIGDTESLHFRGKIMAATNRDLAEEIDSGRFREDFYFRLNADRIHTPSLKDILANNASELERLVGFIARRVAGPEGSSLTAEVCDFIRKEMPAEYPWPGNFRELEQCVRNVLIHGDYTAEEFHSKRKVPEWQRRFEQGEFTADELLSEYVTRLYKETPNYEALGRRLDLDRRTVKKYVKADS</sequence>
<gene>
    <name evidence="4" type="ORF">RZN69_13285</name>
</gene>
<organism evidence="4 5">
    <name type="scientific">Rubellicoccus peritrichatus</name>
    <dbReference type="NCBI Taxonomy" id="3080537"/>
    <lineage>
        <taxon>Bacteria</taxon>
        <taxon>Pseudomonadati</taxon>
        <taxon>Verrucomicrobiota</taxon>
        <taxon>Opitutia</taxon>
        <taxon>Puniceicoccales</taxon>
        <taxon>Cerasicoccaceae</taxon>
        <taxon>Rubellicoccus</taxon>
    </lineage>
</organism>
<dbReference type="SUPFAM" id="SSF52540">
    <property type="entry name" value="P-loop containing nucleoside triphosphate hydrolases"/>
    <property type="match status" value="1"/>
</dbReference>
<accession>A0AAQ3L631</accession>
<dbReference type="CDD" id="cd00009">
    <property type="entry name" value="AAA"/>
    <property type="match status" value="1"/>
</dbReference>
<name>A0AAQ3L631_9BACT</name>
<dbReference type="Proteomes" id="UP001304300">
    <property type="component" value="Chromosome"/>
</dbReference>
<evidence type="ECO:0000313" key="4">
    <source>
        <dbReference type="EMBL" id="WOO39591.1"/>
    </source>
</evidence>
<dbReference type="Gene3D" id="3.40.50.300">
    <property type="entry name" value="P-loop containing nucleotide triphosphate hydrolases"/>
    <property type="match status" value="1"/>
</dbReference>
<evidence type="ECO:0000256" key="2">
    <source>
        <dbReference type="ARBA" id="ARBA00022840"/>
    </source>
</evidence>
<evidence type="ECO:0000259" key="3">
    <source>
        <dbReference type="PROSITE" id="PS50045"/>
    </source>
</evidence>
<dbReference type="Pfam" id="PF00158">
    <property type="entry name" value="Sigma54_activat"/>
    <property type="match status" value="1"/>
</dbReference>
<keyword evidence="5" id="KW-1185">Reference proteome</keyword>
<reference evidence="4 5" key="1">
    <citation type="submission" date="2023-10" db="EMBL/GenBank/DDBJ databases">
        <title>Rubellicoccus peritrichatus gen. nov., sp. nov., isolated from an algae of coral reef tank.</title>
        <authorList>
            <person name="Luo J."/>
        </authorList>
    </citation>
    <scope>NUCLEOTIDE SEQUENCE [LARGE SCALE GENOMIC DNA]</scope>
    <source>
        <strain evidence="4 5">CR14</strain>
    </source>
</reference>
<keyword evidence="1" id="KW-0547">Nucleotide-binding</keyword>
<protein>
    <submittedName>
        <fullName evidence="4">Sigma 54-interacting transcriptional regulator</fullName>
    </submittedName>
</protein>
<dbReference type="PROSITE" id="PS50045">
    <property type="entry name" value="SIGMA54_INTERACT_4"/>
    <property type="match status" value="1"/>
</dbReference>
<dbReference type="AlphaFoldDB" id="A0AAQ3L631"/>
<dbReference type="InterPro" id="IPR027417">
    <property type="entry name" value="P-loop_NTPase"/>
</dbReference>
<dbReference type="PANTHER" id="PTHR32071:SF122">
    <property type="entry name" value="SIGMA FACTOR"/>
    <property type="match status" value="1"/>
</dbReference>
<proteinExistence type="predicted"/>
<dbReference type="RefSeq" id="WP_317831544.1">
    <property type="nucleotide sequence ID" value="NZ_CP136920.1"/>
</dbReference>
<dbReference type="PANTHER" id="PTHR32071">
    <property type="entry name" value="TRANSCRIPTIONAL REGULATORY PROTEIN"/>
    <property type="match status" value="1"/>
</dbReference>
<keyword evidence="2" id="KW-0067">ATP-binding</keyword>
<dbReference type="InterPro" id="IPR002078">
    <property type="entry name" value="Sigma_54_int"/>
</dbReference>